<dbReference type="InterPro" id="IPR014710">
    <property type="entry name" value="RmlC-like_jellyroll"/>
</dbReference>
<accession>A0A3D8YH31</accession>
<keyword evidence="3" id="KW-1185">Reference proteome</keyword>
<name>A0A3D8YH31_9BACT</name>
<dbReference type="Gene3D" id="2.60.120.10">
    <property type="entry name" value="Jelly Rolls"/>
    <property type="match status" value="1"/>
</dbReference>
<feature type="domain" description="Cyclic nucleotide-binding" evidence="1">
    <location>
        <begin position="12"/>
        <end position="130"/>
    </location>
</feature>
<dbReference type="RefSeq" id="WP_115829436.1">
    <property type="nucleotide sequence ID" value="NZ_QNUL01000002.1"/>
</dbReference>
<organism evidence="2 3">
    <name type="scientific">Dyadobacter luteus</name>
    <dbReference type="NCBI Taxonomy" id="2259619"/>
    <lineage>
        <taxon>Bacteria</taxon>
        <taxon>Pseudomonadati</taxon>
        <taxon>Bacteroidota</taxon>
        <taxon>Cytophagia</taxon>
        <taxon>Cytophagales</taxon>
        <taxon>Spirosomataceae</taxon>
        <taxon>Dyadobacter</taxon>
    </lineage>
</organism>
<evidence type="ECO:0000313" key="3">
    <source>
        <dbReference type="Proteomes" id="UP000256373"/>
    </source>
</evidence>
<dbReference type="EMBL" id="QNUL01000002">
    <property type="protein sequence ID" value="REA63686.1"/>
    <property type="molecule type" value="Genomic_DNA"/>
</dbReference>
<evidence type="ECO:0000259" key="1">
    <source>
        <dbReference type="SMART" id="SM00100"/>
    </source>
</evidence>
<dbReference type="SMART" id="SM00100">
    <property type="entry name" value="cNMP"/>
    <property type="match status" value="1"/>
</dbReference>
<dbReference type="Proteomes" id="UP000256373">
    <property type="component" value="Unassembled WGS sequence"/>
</dbReference>
<dbReference type="InterPro" id="IPR018490">
    <property type="entry name" value="cNMP-bd_dom_sf"/>
</dbReference>
<evidence type="ECO:0000313" key="2">
    <source>
        <dbReference type="EMBL" id="REA63686.1"/>
    </source>
</evidence>
<sequence>MPTPLHQHISKILNNDPAFSEEISSSFRRLKVKKKTVLLSEGDPCRYIYFVERGCLRLYFTKDNGTQQTTQFALENWWLSDYTAFNAQTTAQFAIETVEQSEVLCIDSQGLEKLFADHPAFEKYFRLVHQRASAAAQNRIRFLYELTREEMYTNFITKYPDFCQRIPQYLLASFLGITPEYLSEIRRKATKPA</sequence>
<protein>
    <submittedName>
        <fullName evidence="2">Crp/Fnr family transcriptional regulator</fullName>
    </submittedName>
</protein>
<dbReference type="CDD" id="cd00038">
    <property type="entry name" value="CAP_ED"/>
    <property type="match status" value="1"/>
</dbReference>
<dbReference type="Pfam" id="PF00027">
    <property type="entry name" value="cNMP_binding"/>
    <property type="match status" value="1"/>
</dbReference>
<reference evidence="2 3" key="1">
    <citation type="submission" date="2018-07" db="EMBL/GenBank/DDBJ databases">
        <title>Dyadobacter roseus sp. nov., isolated from rose rhizosphere soil.</title>
        <authorList>
            <person name="Chen L."/>
        </authorList>
    </citation>
    <scope>NUCLEOTIDE SEQUENCE [LARGE SCALE GENOMIC DNA]</scope>
    <source>
        <strain evidence="2 3">RS19</strain>
    </source>
</reference>
<dbReference type="OrthoDB" id="1933280at2"/>
<proteinExistence type="predicted"/>
<dbReference type="AlphaFoldDB" id="A0A3D8YH31"/>
<comment type="caution">
    <text evidence="2">The sequence shown here is derived from an EMBL/GenBank/DDBJ whole genome shotgun (WGS) entry which is preliminary data.</text>
</comment>
<dbReference type="InterPro" id="IPR000595">
    <property type="entry name" value="cNMP-bd_dom"/>
</dbReference>
<dbReference type="SUPFAM" id="SSF51206">
    <property type="entry name" value="cAMP-binding domain-like"/>
    <property type="match status" value="1"/>
</dbReference>
<gene>
    <name evidence="2" type="ORF">DSL64_04425</name>
</gene>